<dbReference type="InterPro" id="IPR051798">
    <property type="entry name" value="Class-II_PLP-Dep_Aminotrans"/>
</dbReference>
<dbReference type="Gene3D" id="3.40.640.10">
    <property type="entry name" value="Type I PLP-dependent aspartate aminotransferase-like (Major domain)"/>
    <property type="match status" value="1"/>
</dbReference>
<dbReference type="GO" id="GO:0047804">
    <property type="term" value="F:cysteine-S-conjugate beta-lyase activity"/>
    <property type="evidence" value="ECO:0007669"/>
    <property type="project" value="UniProtKB-EC"/>
</dbReference>
<dbReference type="InterPro" id="IPR004839">
    <property type="entry name" value="Aminotransferase_I/II_large"/>
</dbReference>
<dbReference type="GO" id="GO:0008483">
    <property type="term" value="F:transaminase activity"/>
    <property type="evidence" value="ECO:0007669"/>
    <property type="project" value="UniProtKB-KW"/>
</dbReference>
<dbReference type="SUPFAM" id="SSF53383">
    <property type="entry name" value="PLP-dependent transferases"/>
    <property type="match status" value="1"/>
</dbReference>
<dbReference type="CDD" id="cd00609">
    <property type="entry name" value="AAT_like"/>
    <property type="match status" value="1"/>
</dbReference>
<organism evidence="7 8">
    <name type="scientific">Microcella daejeonensis</name>
    <dbReference type="NCBI Taxonomy" id="2994971"/>
    <lineage>
        <taxon>Bacteria</taxon>
        <taxon>Bacillati</taxon>
        <taxon>Actinomycetota</taxon>
        <taxon>Actinomycetes</taxon>
        <taxon>Micrococcales</taxon>
        <taxon>Microbacteriaceae</taxon>
        <taxon>Microcella</taxon>
    </lineage>
</organism>
<dbReference type="AlphaFoldDB" id="A0A9E8MN42"/>
<dbReference type="RefSeq" id="WP_267782662.1">
    <property type="nucleotide sequence ID" value="NZ_CP113089.1"/>
</dbReference>
<dbReference type="PANTHER" id="PTHR43525:SF2">
    <property type="entry name" value="CYSTATHIONINE BETA-LYASE-RELATED"/>
    <property type="match status" value="1"/>
</dbReference>
<proteinExistence type="inferred from homology"/>
<keyword evidence="7" id="KW-0032">Aminotransferase</keyword>
<protein>
    <recommendedName>
        <fullName evidence="2">cysteine-S-conjugate beta-lyase</fullName>
        <ecNumber evidence="2">4.4.1.13</ecNumber>
    </recommendedName>
</protein>
<dbReference type="EMBL" id="CP113089">
    <property type="protein sequence ID" value="WAB82541.1"/>
    <property type="molecule type" value="Genomic_DNA"/>
</dbReference>
<evidence type="ECO:0000256" key="5">
    <source>
        <dbReference type="ARBA" id="ARBA00037974"/>
    </source>
</evidence>
<evidence type="ECO:0000256" key="3">
    <source>
        <dbReference type="ARBA" id="ARBA00022898"/>
    </source>
</evidence>
<dbReference type="Proteomes" id="UP001164706">
    <property type="component" value="Chromosome"/>
</dbReference>
<accession>A0A9E8MN42</accession>
<feature type="domain" description="Aminotransferase class I/classII large" evidence="6">
    <location>
        <begin position="51"/>
        <end position="389"/>
    </location>
</feature>
<keyword evidence="7" id="KW-0808">Transferase</keyword>
<comment type="cofactor">
    <cofactor evidence="1">
        <name>pyridoxal 5'-phosphate</name>
        <dbReference type="ChEBI" id="CHEBI:597326"/>
    </cofactor>
</comment>
<reference evidence="7" key="1">
    <citation type="submission" date="2022-11" db="EMBL/GenBank/DDBJ databases">
        <title>Description of Microcella daejonensis nov. sp, isolated from riverside soil.</title>
        <authorList>
            <person name="Molina K.M."/>
            <person name="Kim S.B."/>
        </authorList>
    </citation>
    <scope>NUCLEOTIDE SEQUENCE</scope>
    <source>
        <strain evidence="7">MMS21-STM12</strain>
    </source>
</reference>
<evidence type="ECO:0000256" key="1">
    <source>
        <dbReference type="ARBA" id="ARBA00001933"/>
    </source>
</evidence>
<dbReference type="Pfam" id="PF00155">
    <property type="entry name" value="Aminotran_1_2"/>
    <property type="match status" value="1"/>
</dbReference>
<evidence type="ECO:0000313" key="8">
    <source>
        <dbReference type="Proteomes" id="UP001164706"/>
    </source>
</evidence>
<name>A0A9E8MN42_9MICO</name>
<dbReference type="Gene3D" id="3.90.1150.10">
    <property type="entry name" value="Aspartate Aminotransferase, domain 1"/>
    <property type="match status" value="1"/>
</dbReference>
<dbReference type="InterPro" id="IPR015421">
    <property type="entry name" value="PyrdxlP-dep_Trfase_major"/>
</dbReference>
<evidence type="ECO:0000256" key="2">
    <source>
        <dbReference type="ARBA" id="ARBA00012224"/>
    </source>
</evidence>
<keyword evidence="8" id="KW-1185">Reference proteome</keyword>
<keyword evidence="3" id="KW-0663">Pyridoxal phosphate</keyword>
<evidence type="ECO:0000256" key="4">
    <source>
        <dbReference type="ARBA" id="ARBA00023239"/>
    </source>
</evidence>
<comment type="similarity">
    <text evidence="5">Belongs to the class-II pyridoxal-phosphate-dependent aminotransferase family. MalY/PatB cystathionine beta-lyase subfamily.</text>
</comment>
<dbReference type="PANTHER" id="PTHR43525">
    <property type="entry name" value="PROTEIN MALY"/>
    <property type="match status" value="1"/>
</dbReference>
<dbReference type="InterPro" id="IPR015422">
    <property type="entry name" value="PyrdxlP-dep_Trfase_small"/>
</dbReference>
<evidence type="ECO:0000259" key="6">
    <source>
        <dbReference type="Pfam" id="PF00155"/>
    </source>
</evidence>
<evidence type="ECO:0000313" key="7">
    <source>
        <dbReference type="EMBL" id="WAB82541.1"/>
    </source>
</evidence>
<dbReference type="EC" id="4.4.1.13" evidence="2"/>
<dbReference type="KEGG" id="mdb:OVN18_05945"/>
<sequence>MPAEPAPIDVSALHAEWDALTAEQLHAAGGMKWSYFPVPLGAWVAESDLGTPAEVTEAVVAATQAGVTGYLPPAVSADMSRATADWMRDRYGWEVPAESIHPIADVITGLDLAIDHFSRPDSAVVVPTPAYMPFLQVPGRHGRAVIEVPNALREDGRETLDLAGIEAALAAGAGLVVLCNPLNPGGRVFEREELAALSEVVARHDARVFADEVHAPLVFAPHRHVPYASVSAASADHCVTATSASKAFNLPGLKAAQFITHSAADEAVWQTIGPLASHGASTLGVIANTAAYRWGAPWLEAQLEYLDRNRRLLASLLASHLPEVRYRMPEGTYIAWLDVSALELGDDPALWLRERAGVALTDGRACGAAGVGHVRMILATPAPVLERIVLAIRDAVRG</sequence>
<dbReference type="InterPro" id="IPR015424">
    <property type="entry name" value="PyrdxlP-dep_Trfase"/>
</dbReference>
<keyword evidence="4" id="KW-0456">Lyase</keyword>
<dbReference type="GO" id="GO:0030170">
    <property type="term" value="F:pyridoxal phosphate binding"/>
    <property type="evidence" value="ECO:0007669"/>
    <property type="project" value="InterPro"/>
</dbReference>
<gene>
    <name evidence="7" type="ORF">OVN18_05945</name>
</gene>